<dbReference type="SUPFAM" id="SSF160544">
    <property type="entry name" value="EscU C-terminal domain-like"/>
    <property type="match status" value="1"/>
</dbReference>
<comment type="function">
    <text evidence="4">Required for formation of the rod structure in the basal body of the flagellar apparatus. Together with FliI and FliH, may constitute the export apparatus of flagellin.</text>
</comment>
<gene>
    <name evidence="6" type="ORF">Kalk_11280</name>
</gene>
<dbReference type="Gene3D" id="3.40.1690.10">
    <property type="entry name" value="secretion proteins EscU"/>
    <property type="match status" value="1"/>
</dbReference>
<dbReference type="PANTHER" id="PTHR30531">
    <property type="entry name" value="FLAGELLAR BIOSYNTHETIC PROTEIN FLHB"/>
    <property type="match status" value="1"/>
</dbReference>
<feature type="transmembrane region" description="Helical" evidence="5">
    <location>
        <begin position="185"/>
        <end position="213"/>
    </location>
</feature>
<dbReference type="InterPro" id="IPR029025">
    <property type="entry name" value="T3SS_substrate_exporter_C"/>
</dbReference>
<proteinExistence type="inferred from homology"/>
<comment type="similarity">
    <text evidence="1">Belongs to the type III secretion exporter family.</text>
</comment>
<dbReference type="GO" id="GO:0009306">
    <property type="term" value="P:protein secretion"/>
    <property type="evidence" value="ECO:0007669"/>
    <property type="project" value="InterPro"/>
</dbReference>
<dbReference type="EMBL" id="CP022684">
    <property type="protein sequence ID" value="AUM12971.1"/>
    <property type="molecule type" value="Genomic_DNA"/>
</dbReference>
<evidence type="ECO:0000256" key="2">
    <source>
        <dbReference type="ARBA" id="ARBA00021622"/>
    </source>
</evidence>
<dbReference type="Proteomes" id="UP000235116">
    <property type="component" value="Chromosome"/>
</dbReference>
<keyword evidence="3" id="KW-0653">Protein transport</keyword>
<reference evidence="7" key="1">
    <citation type="submission" date="2017-08" db="EMBL/GenBank/DDBJ databases">
        <title>Direct submision.</title>
        <authorList>
            <person name="Kim S.-J."/>
            <person name="Rhee S.-K."/>
        </authorList>
    </citation>
    <scope>NUCLEOTIDE SEQUENCE [LARGE SCALE GENOMIC DNA]</scope>
    <source>
        <strain evidence="7">GI5</strain>
    </source>
</reference>
<name>A0A2K9LLB7_9GAMM</name>
<dbReference type="KEGG" id="kak:Kalk_11280"/>
<keyword evidence="5" id="KW-0812">Transmembrane</keyword>
<feature type="transmembrane region" description="Helical" evidence="5">
    <location>
        <begin position="90"/>
        <end position="111"/>
    </location>
</feature>
<keyword evidence="7" id="KW-1185">Reference proteome</keyword>
<evidence type="ECO:0000313" key="7">
    <source>
        <dbReference type="Proteomes" id="UP000235116"/>
    </source>
</evidence>
<evidence type="ECO:0000256" key="1">
    <source>
        <dbReference type="ARBA" id="ARBA00010690"/>
    </source>
</evidence>
<protein>
    <recommendedName>
        <fullName evidence="2">Flagellar biosynthetic protein FlhB</fullName>
    </recommendedName>
</protein>
<dbReference type="GO" id="GO:0005886">
    <property type="term" value="C:plasma membrane"/>
    <property type="evidence" value="ECO:0007669"/>
    <property type="project" value="TreeGrafter"/>
</dbReference>
<evidence type="ECO:0000256" key="4">
    <source>
        <dbReference type="ARBA" id="ARBA00025078"/>
    </source>
</evidence>
<keyword evidence="5" id="KW-0472">Membrane</keyword>
<dbReference type="AlphaFoldDB" id="A0A2K9LLB7"/>
<sequence length="362" mass="40696">MANEPDKHEKTEQATPFKIEEARKKGMVAKSQEVNSLLMVAVGLMLLFSLGPAFAMDVLNICRRIFLSAGTVDLLTGELYLLAKQWVLDLLYAASPIVLFLMLAGIAANLMQTGPIFSSHPLKPDLKKLNPAQGFKRIFSMRILYETAKNLIKLAVYSAILYWAAKDEFRSFLQLLSHAPSSYLSSFLNLFGGLIFKLLIAMILVAIIDYLFVKHEYLDKLKMTKKELKDEIKRRDGDPNIKSKRRELERELRKRARSLSSVEGADLVITNPTHYAVVLKYDRNTMRAPHVVGKGADGMAKLIRREASRLQVPIIESPSLTRLLFKKTRIDSAVPERTYQDVARLLGVAYRQKAGATTGVGI</sequence>
<dbReference type="OrthoDB" id="9807950at2"/>
<dbReference type="RefSeq" id="WP_101894350.1">
    <property type="nucleotide sequence ID" value="NZ_CP022684.1"/>
</dbReference>
<dbReference type="InterPro" id="IPR006135">
    <property type="entry name" value="T3SS_substrate_exporter"/>
</dbReference>
<organism evidence="6 7">
    <name type="scientific">Ketobacter alkanivorans</name>
    <dbReference type="NCBI Taxonomy" id="1917421"/>
    <lineage>
        <taxon>Bacteria</taxon>
        <taxon>Pseudomonadati</taxon>
        <taxon>Pseudomonadota</taxon>
        <taxon>Gammaproteobacteria</taxon>
        <taxon>Pseudomonadales</taxon>
        <taxon>Ketobacteraceae</taxon>
        <taxon>Ketobacter</taxon>
    </lineage>
</organism>
<feature type="transmembrane region" description="Helical" evidence="5">
    <location>
        <begin position="143"/>
        <end position="165"/>
    </location>
</feature>
<dbReference type="PANTHER" id="PTHR30531:SF12">
    <property type="entry name" value="FLAGELLAR BIOSYNTHETIC PROTEIN FLHB"/>
    <property type="match status" value="1"/>
</dbReference>
<evidence type="ECO:0000256" key="5">
    <source>
        <dbReference type="SAM" id="Phobius"/>
    </source>
</evidence>
<evidence type="ECO:0000256" key="3">
    <source>
        <dbReference type="ARBA" id="ARBA00023225"/>
    </source>
</evidence>
<keyword evidence="3" id="KW-0813">Transport</keyword>
<feature type="transmembrane region" description="Helical" evidence="5">
    <location>
        <begin position="34"/>
        <end position="55"/>
    </location>
</feature>
<dbReference type="PRINTS" id="PR00950">
    <property type="entry name" value="TYPE3IMSPROT"/>
</dbReference>
<accession>A0A2K9LLB7</accession>
<keyword evidence="5" id="KW-1133">Transmembrane helix</keyword>
<evidence type="ECO:0000313" key="6">
    <source>
        <dbReference type="EMBL" id="AUM12971.1"/>
    </source>
</evidence>
<dbReference type="Pfam" id="PF01312">
    <property type="entry name" value="Bac_export_2"/>
    <property type="match status" value="1"/>
</dbReference>
<keyword evidence="3" id="KW-1006">Bacterial flagellum protein export</keyword>